<dbReference type="EMBL" id="VUMD01000006">
    <property type="protein sequence ID" value="MSS36600.1"/>
    <property type="molecule type" value="Genomic_DNA"/>
</dbReference>
<reference evidence="2 3" key="1">
    <citation type="submission" date="2019-08" db="EMBL/GenBank/DDBJ databases">
        <title>In-depth cultivation of the pig gut microbiome towards novel bacterial diversity and tailored functional studies.</title>
        <authorList>
            <person name="Wylensek D."/>
            <person name="Hitch T.C.A."/>
            <person name="Clavel T."/>
        </authorList>
    </citation>
    <scope>NUCLEOTIDE SEQUENCE [LARGE SCALE GENOMIC DNA]</scope>
    <source>
        <strain evidence="2 3">WCA-389-WT-23D1</strain>
    </source>
</reference>
<evidence type="ECO:0000259" key="1">
    <source>
        <dbReference type="Pfam" id="PF04965"/>
    </source>
</evidence>
<dbReference type="Pfam" id="PF04965">
    <property type="entry name" value="GPW_gp25"/>
    <property type="match status" value="1"/>
</dbReference>
<sequence>MRRLKVEEQRFKITVQNAEDEEELIRTLSTLFNTRAGSQPADRDFGISWKCLDEVPEVAENLFYLEAVRKVERYEPRVEITNILYRHEAGKMTAHIYFSGKGRSGS</sequence>
<evidence type="ECO:0000313" key="2">
    <source>
        <dbReference type="EMBL" id="MSS36600.1"/>
    </source>
</evidence>
<name>A0A7X2NKM5_9CLOT</name>
<comment type="caution">
    <text evidence="2">The sequence shown here is derived from an EMBL/GenBank/DDBJ whole genome shotgun (WGS) entry which is preliminary data.</text>
</comment>
<accession>A0A7X2NKM5</accession>
<protein>
    <submittedName>
        <fullName evidence="2">GPW/gp25 family protein</fullName>
    </submittedName>
</protein>
<dbReference type="Gene3D" id="3.10.450.40">
    <property type="match status" value="1"/>
</dbReference>
<dbReference type="AlphaFoldDB" id="A0A7X2NKM5"/>
<feature type="domain" description="IraD/Gp25-like" evidence="1">
    <location>
        <begin position="19"/>
        <end position="94"/>
    </location>
</feature>
<dbReference type="Proteomes" id="UP000429958">
    <property type="component" value="Unassembled WGS sequence"/>
</dbReference>
<evidence type="ECO:0000313" key="3">
    <source>
        <dbReference type="Proteomes" id="UP000429958"/>
    </source>
</evidence>
<dbReference type="SUPFAM" id="SSF160719">
    <property type="entry name" value="gpW/gp25-like"/>
    <property type="match status" value="1"/>
</dbReference>
<gene>
    <name evidence="2" type="ORF">FYJ39_08450</name>
</gene>
<proteinExistence type="predicted"/>
<keyword evidence="3" id="KW-1185">Reference proteome</keyword>
<dbReference type="InterPro" id="IPR007048">
    <property type="entry name" value="IraD/Gp25-like"/>
</dbReference>
<organism evidence="2 3">
    <name type="scientific">Clostridium porci</name>
    <dbReference type="NCBI Taxonomy" id="2605778"/>
    <lineage>
        <taxon>Bacteria</taxon>
        <taxon>Bacillati</taxon>
        <taxon>Bacillota</taxon>
        <taxon>Clostridia</taxon>
        <taxon>Eubacteriales</taxon>
        <taxon>Clostridiaceae</taxon>
        <taxon>Clostridium</taxon>
    </lineage>
</organism>